<gene>
    <name evidence="2" type="ORF">E1163_00565</name>
</gene>
<dbReference type="Proteomes" id="UP000798808">
    <property type="component" value="Unassembled WGS sequence"/>
</dbReference>
<keyword evidence="3" id="KW-1185">Reference proteome</keyword>
<keyword evidence="1" id="KW-0472">Membrane</keyword>
<keyword evidence="1" id="KW-1133">Transmembrane helix</keyword>
<sequence length="149" mass="17059">MNEFHSSIGKRLIVWIALTSFVLHFIWENLHASLYAEYDYFMKSIYFLGCTLGDVMLTFIIYGLVAAVLKDRFWIRNFNFKSLPVVVIMAGVVSFIAEWVAIELDFWSYNEKMPIVPLLGVGLSPFLAIVINNTLSFLLASKIVVPKKK</sequence>
<protein>
    <recommendedName>
        <fullName evidence="4">PreQ0 transporter</fullName>
    </recommendedName>
</protein>
<comment type="caution">
    <text evidence="2">The sequence shown here is derived from an EMBL/GenBank/DDBJ whole genome shotgun (WGS) entry which is preliminary data.</text>
</comment>
<evidence type="ECO:0008006" key="4">
    <source>
        <dbReference type="Google" id="ProtNLM"/>
    </source>
</evidence>
<dbReference type="EMBL" id="SMLW01000168">
    <property type="protein sequence ID" value="MTI23433.1"/>
    <property type="molecule type" value="Genomic_DNA"/>
</dbReference>
<evidence type="ECO:0000256" key="1">
    <source>
        <dbReference type="SAM" id="Phobius"/>
    </source>
</evidence>
<keyword evidence="1" id="KW-0812">Transmembrane</keyword>
<name>A0ABW9RJ30_9BACT</name>
<organism evidence="2 3">
    <name type="scientific">Fulvivirga kasyanovii</name>
    <dbReference type="NCBI Taxonomy" id="396812"/>
    <lineage>
        <taxon>Bacteria</taxon>
        <taxon>Pseudomonadati</taxon>
        <taxon>Bacteroidota</taxon>
        <taxon>Cytophagia</taxon>
        <taxon>Cytophagales</taxon>
        <taxon>Fulvivirgaceae</taxon>
        <taxon>Fulvivirga</taxon>
    </lineage>
</organism>
<accession>A0ABW9RJ30</accession>
<feature type="transmembrane region" description="Helical" evidence="1">
    <location>
        <begin position="81"/>
        <end position="102"/>
    </location>
</feature>
<evidence type="ECO:0000313" key="2">
    <source>
        <dbReference type="EMBL" id="MTI23433.1"/>
    </source>
</evidence>
<proteinExistence type="predicted"/>
<reference evidence="2 3" key="1">
    <citation type="submission" date="2019-02" db="EMBL/GenBank/DDBJ databases">
        <authorList>
            <person name="Goldberg S.R."/>
            <person name="Haltli B.A."/>
            <person name="Correa H."/>
            <person name="Russell K.G."/>
        </authorList>
    </citation>
    <scope>NUCLEOTIDE SEQUENCE [LARGE SCALE GENOMIC DNA]</scope>
    <source>
        <strain evidence="2 3">JCM 16186</strain>
    </source>
</reference>
<feature type="transmembrane region" description="Helical" evidence="1">
    <location>
        <begin position="114"/>
        <end position="140"/>
    </location>
</feature>
<feature type="transmembrane region" description="Helical" evidence="1">
    <location>
        <begin position="12"/>
        <end position="30"/>
    </location>
</feature>
<dbReference type="RefSeq" id="WP_155168578.1">
    <property type="nucleotide sequence ID" value="NZ_BAAAFL010000017.1"/>
</dbReference>
<feature type="transmembrane region" description="Helical" evidence="1">
    <location>
        <begin position="45"/>
        <end position="69"/>
    </location>
</feature>
<evidence type="ECO:0000313" key="3">
    <source>
        <dbReference type="Proteomes" id="UP000798808"/>
    </source>
</evidence>